<evidence type="ECO:0000256" key="12">
    <source>
        <dbReference type="SAM" id="MobiDB-lite"/>
    </source>
</evidence>
<dbReference type="Gene3D" id="1.10.510.10">
    <property type="entry name" value="Transferase(Phosphotransferase) domain 1"/>
    <property type="match status" value="1"/>
</dbReference>
<evidence type="ECO:0000313" key="15">
    <source>
        <dbReference type="Proteomes" id="UP000318582"/>
    </source>
</evidence>
<keyword evidence="3" id="KW-0723">Serine/threonine-protein kinase</keyword>
<dbReference type="InterPro" id="IPR017441">
    <property type="entry name" value="Protein_kinase_ATP_BS"/>
</dbReference>
<evidence type="ECO:0000256" key="5">
    <source>
        <dbReference type="ARBA" id="ARBA00022741"/>
    </source>
</evidence>
<reference evidence="14 15" key="1">
    <citation type="journal article" date="2019" name="Sci. Rep.">
        <title>Comparative genomics of chytrid fungi reveal insights into the obligate biotrophic and pathogenic lifestyle of Synchytrium endobioticum.</title>
        <authorList>
            <person name="van de Vossenberg B.T.L.H."/>
            <person name="Warris S."/>
            <person name="Nguyen H.D.T."/>
            <person name="van Gent-Pelzer M.P.E."/>
            <person name="Joly D.L."/>
            <person name="van de Geest H.C."/>
            <person name="Bonants P.J.M."/>
            <person name="Smith D.S."/>
            <person name="Levesque C.A."/>
            <person name="van der Lee T.A.J."/>
        </authorList>
    </citation>
    <scope>NUCLEOTIDE SEQUENCE [LARGE SCALE GENOMIC DNA]</scope>
    <source>
        <strain evidence="14 15">CBS 809.83</strain>
    </source>
</reference>
<evidence type="ECO:0000256" key="11">
    <source>
        <dbReference type="SAM" id="Coils"/>
    </source>
</evidence>
<dbReference type="InterPro" id="IPR000719">
    <property type="entry name" value="Prot_kinase_dom"/>
</dbReference>
<comment type="similarity">
    <text evidence="1">Belongs to the protein kinase superfamily. NEK Ser/Thr protein kinase family. NIMA subfamily.</text>
</comment>
<dbReference type="SUPFAM" id="SSF56112">
    <property type="entry name" value="Protein kinase-like (PK-like)"/>
    <property type="match status" value="1"/>
</dbReference>
<accession>A0A507E9V0</accession>
<feature type="compositionally biased region" description="Low complexity" evidence="12">
    <location>
        <begin position="403"/>
        <end position="412"/>
    </location>
</feature>
<dbReference type="Pfam" id="PF00069">
    <property type="entry name" value="Pkinase"/>
    <property type="match status" value="2"/>
</dbReference>
<dbReference type="GO" id="GO:0005524">
    <property type="term" value="F:ATP binding"/>
    <property type="evidence" value="ECO:0007669"/>
    <property type="project" value="UniProtKB-UniRule"/>
</dbReference>
<feature type="compositionally biased region" description="Pro residues" evidence="12">
    <location>
        <begin position="391"/>
        <end position="402"/>
    </location>
</feature>
<dbReference type="Gene3D" id="3.30.200.20">
    <property type="entry name" value="Phosphorylase Kinase, domain 1"/>
    <property type="match status" value="2"/>
</dbReference>
<sequence>MELYEPLNVIGSGSFGVIRKVRRKSDGKIFARKEIDYRKMSERERKQLVAEVNILRELRHPYIVRYFERHIDRTNSMIYIIMEYCEGGDLAAVVRKAKKQGDIKPDNVFLDSQNNAKLGDFGLSRLMDGSDFARTYVGTPFYMSPELISESAYNAKSDIWALGCVIYELCTLEPPFQGKTQSQLAAKIQRGVVEPLSRDYSRELFQFMREMLRVKHERRPCTTILLEHPRIRKCLHLDDPEPLAVAELPHVPNPEEELRQRIAALEAGEAALLKREEEWRQSMAAREDYFNASMIEQEALLKKYKLLEQSLTHALRTKEQELAKKDQELAETKALLQQAIENQNNANHPVARNGARPYRSPLDDRAGYNKENILTSALGTFGMFGMRKAAKPPPTASLPTPPTSVSGSVPSGFSTHSAAAPASDQRRAIPALRRVQSTGMFQRPQSTTGVDDLVKGFHGFGVTPSPVKSDKQDFSLMMHLSP</sequence>
<proteinExistence type="inferred from homology"/>
<evidence type="ECO:0000256" key="1">
    <source>
        <dbReference type="ARBA" id="ARBA00010886"/>
    </source>
</evidence>
<organism evidence="14 15">
    <name type="scientific">Powellomyces hirtus</name>
    <dbReference type="NCBI Taxonomy" id="109895"/>
    <lineage>
        <taxon>Eukaryota</taxon>
        <taxon>Fungi</taxon>
        <taxon>Fungi incertae sedis</taxon>
        <taxon>Chytridiomycota</taxon>
        <taxon>Chytridiomycota incertae sedis</taxon>
        <taxon>Chytridiomycetes</taxon>
        <taxon>Spizellomycetales</taxon>
        <taxon>Powellomycetaceae</taxon>
        <taxon>Powellomyces</taxon>
    </lineage>
</organism>
<keyword evidence="4" id="KW-0808">Transferase</keyword>
<evidence type="ECO:0000256" key="7">
    <source>
        <dbReference type="ARBA" id="ARBA00022840"/>
    </source>
</evidence>
<name>A0A507E9V0_9FUNG</name>
<dbReference type="Proteomes" id="UP000318582">
    <property type="component" value="Unassembled WGS sequence"/>
</dbReference>
<comment type="catalytic activity">
    <reaction evidence="8">
        <text>L-threonyl-[protein] + ATP = O-phospho-L-threonyl-[protein] + ADP + H(+)</text>
        <dbReference type="Rhea" id="RHEA:46608"/>
        <dbReference type="Rhea" id="RHEA-COMP:11060"/>
        <dbReference type="Rhea" id="RHEA-COMP:11605"/>
        <dbReference type="ChEBI" id="CHEBI:15378"/>
        <dbReference type="ChEBI" id="CHEBI:30013"/>
        <dbReference type="ChEBI" id="CHEBI:30616"/>
        <dbReference type="ChEBI" id="CHEBI:61977"/>
        <dbReference type="ChEBI" id="CHEBI:456216"/>
        <dbReference type="EC" id="2.7.11.1"/>
    </reaction>
</comment>
<dbReference type="FunFam" id="3.30.200.20:FF:000097">
    <property type="entry name" value="Probable serine/threonine-protein kinase nek1"/>
    <property type="match status" value="1"/>
</dbReference>
<dbReference type="CDD" id="cd08217">
    <property type="entry name" value="STKc_Nek2"/>
    <property type="match status" value="1"/>
</dbReference>
<protein>
    <recommendedName>
        <fullName evidence="2">non-specific serine/threonine protein kinase</fullName>
        <ecNumber evidence="2">2.7.11.1</ecNumber>
    </recommendedName>
</protein>
<evidence type="ECO:0000256" key="9">
    <source>
        <dbReference type="ARBA" id="ARBA00048679"/>
    </source>
</evidence>
<dbReference type="GO" id="GO:0004674">
    <property type="term" value="F:protein serine/threonine kinase activity"/>
    <property type="evidence" value="ECO:0007669"/>
    <property type="project" value="UniProtKB-KW"/>
</dbReference>
<keyword evidence="7 10" id="KW-0067">ATP-binding</keyword>
<dbReference type="InterPro" id="IPR051131">
    <property type="entry name" value="NEK_Ser/Thr_kinase_NIMA"/>
</dbReference>
<dbReference type="SMART" id="SM00220">
    <property type="entry name" value="S_TKc"/>
    <property type="match status" value="1"/>
</dbReference>
<evidence type="ECO:0000256" key="6">
    <source>
        <dbReference type="ARBA" id="ARBA00022777"/>
    </source>
</evidence>
<dbReference type="EC" id="2.7.11.1" evidence="2"/>
<keyword evidence="6" id="KW-0418">Kinase</keyword>
<dbReference type="PANTHER" id="PTHR44899">
    <property type="entry name" value="CAMK FAMILY PROTEIN KINASE"/>
    <property type="match status" value="1"/>
</dbReference>
<feature type="region of interest" description="Disordered" evidence="12">
    <location>
        <begin position="390"/>
        <end position="427"/>
    </location>
</feature>
<dbReference type="PROSITE" id="PS50011">
    <property type="entry name" value="PROTEIN_KINASE_DOM"/>
    <property type="match status" value="1"/>
</dbReference>
<comment type="caution">
    <text evidence="14">The sequence shown here is derived from an EMBL/GenBank/DDBJ whole genome shotgun (WGS) entry which is preliminary data.</text>
</comment>
<gene>
    <name evidence="14" type="ORF">PhCBS80983_g01694</name>
</gene>
<evidence type="ECO:0000256" key="4">
    <source>
        <dbReference type="ARBA" id="ARBA00022679"/>
    </source>
</evidence>
<evidence type="ECO:0000256" key="8">
    <source>
        <dbReference type="ARBA" id="ARBA00047899"/>
    </source>
</evidence>
<keyword evidence="15" id="KW-1185">Reference proteome</keyword>
<feature type="region of interest" description="Disordered" evidence="12">
    <location>
        <begin position="347"/>
        <end position="366"/>
    </location>
</feature>
<dbReference type="AlphaFoldDB" id="A0A507E9V0"/>
<evidence type="ECO:0000256" key="2">
    <source>
        <dbReference type="ARBA" id="ARBA00012513"/>
    </source>
</evidence>
<dbReference type="InterPro" id="IPR011009">
    <property type="entry name" value="Kinase-like_dom_sf"/>
</dbReference>
<feature type="domain" description="Protein kinase" evidence="13">
    <location>
        <begin position="4"/>
        <end position="231"/>
    </location>
</feature>
<dbReference type="PROSITE" id="PS00107">
    <property type="entry name" value="PROTEIN_KINASE_ATP"/>
    <property type="match status" value="1"/>
</dbReference>
<keyword evidence="5 10" id="KW-0547">Nucleotide-binding</keyword>
<evidence type="ECO:0000256" key="3">
    <source>
        <dbReference type="ARBA" id="ARBA00022527"/>
    </source>
</evidence>
<dbReference type="STRING" id="109895.A0A507E9V0"/>
<comment type="catalytic activity">
    <reaction evidence="9">
        <text>L-seryl-[protein] + ATP = O-phospho-L-seryl-[protein] + ADP + H(+)</text>
        <dbReference type="Rhea" id="RHEA:17989"/>
        <dbReference type="Rhea" id="RHEA-COMP:9863"/>
        <dbReference type="Rhea" id="RHEA-COMP:11604"/>
        <dbReference type="ChEBI" id="CHEBI:15378"/>
        <dbReference type="ChEBI" id="CHEBI:29999"/>
        <dbReference type="ChEBI" id="CHEBI:30616"/>
        <dbReference type="ChEBI" id="CHEBI:83421"/>
        <dbReference type="ChEBI" id="CHEBI:456216"/>
        <dbReference type="EC" id="2.7.11.1"/>
    </reaction>
</comment>
<evidence type="ECO:0000259" key="13">
    <source>
        <dbReference type="PROSITE" id="PS50011"/>
    </source>
</evidence>
<keyword evidence="11" id="KW-0175">Coiled coil</keyword>
<dbReference type="PANTHER" id="PTHR44899:SF3">
    <property type="entry name" value="SERINE_THREONINE-PROTEIN KINASE NEK1"/>
    <property type="match status" value="1"/>
</dbReference>
<evidence type="ECO:0000256" key="10">
    <source>
        <dbReference type="PROSITE-ProRule" id="PRU10141"/>
    </source>
</evidence>
<feature type="coiled-coil region" evidence="11">
    <location>
        <begin position="315"/>
        <end position="342"/>
    </location>
</feature>
<dbReference type="EMBL" id="QEAQ01000014">
    <property type="protein sequence ID" value="TPX60511.1"/>
    <property type="molecule type" value="Genomic_DNA"/>
</dbReference>
<feature type="binding site" evidence="10">
    <location>
        <position position="33"/>
    </location>
    <ligand>
        <name>ATP</name>
        <dbReference type="ChEBI" id="CHEBI:30616"/>
    </ligand>
</feature>
<evidence type="ECO:0000313" key="14">
    <source>
        <dbReference type="EMBL" id="TPX60511.1"/>
    </source>
</evidence>